<feature type="transmembrane region" description="Helical" evidence="1">
    <location>
        <begin position="281"/>
        <end position="304"/>
    </location>
</feature>
<accession>A0A1J4J9A5</accession>
<dbReference type="Proteomes" id="UP000179807">
    <property type="component" value="Unassembled WGS sequence"/>
</dbReference>
<protein>
    <submittedName>
        <fullName evidence="2">Uncharacterized protein</fullName>
    </submittedName>
</protein>
<dbReference type="EMBL" id="MLAK01001285">
    <property type="protein sequence ID" value="OHS94831.1"/>
    <property type="molecule type" value="Genomic_DNA"/>
</dbReference>
<comment type="caution">
    <text evidence="2">The sequence shown here is derived from an EMBL/GenBank/DDBJ whole genome shotgun (WGS) entry which is preliminary data.</text>
</comment>
<dbReference type="AlphaFoldDB" id="A0A1J4J9A5"/>
<sequence>MLIFFSLFFRLDPPILNLEKDGFFMDTYTLLDQDYVKIYGKNKDVFIAIQPHNIMGSIYSTVSPTSHDGKNSNRDKKFNGTVKHYVGDRFYVSNSDIFLNYTYRGGSVVNVFSLPRGLCDPEYSIFTTMQREAHISIDETFQEDRKICWFLNFKTPVEFEAIFHDGPKDSKLMIGDQKHLLTNHWYDIPPTKSILNGGLNRSNLIVLDAKKGHISLNISVTSGVPFADWTDRPSFFAKRNELLSYKKAIEGINIKCGDITSNEPFNKDLKMYITTVRNVKIWIWAILCGIIASIFGFTVVIFFVKPIRKIHRSLSHSDDLAKASRKTKTE</sequence>
<keyword evidence="3" id="KW-1185">Reference proteome</keyword>
<evidence type="ECO:0000313" key="2">
    <source>
        <dbReference type="EMBL" id="OHS94831.1"/>
    </source>
</evidence>
<keyword evidence="1" id="KW-0812">Transmembrane</keyword>
<gene>
    <name evidence="2" type="ORF">TRFO_38974</name>
</gene>
<evidence type="ECO:0000313" key="3">
    <source>
        <dbReference type="Proteomes" id="UP000179807"/>
    </source>
</evidence>
<keyword evidence="1" id="KW-1133">Transmembrane helix</keyword>
<dbReference type="RefSeq" id="XP_068347968.1">
    <property type="nucleotide sequence ID" value="XM_068512363.1"/>
</dbReference>
<keyword evidence="1" id="KW-0472">Membrane</keyword>
<name>A0A1J4J9A5_9EUKA</name>
<organism evidence="2 3">
    <name type="scientific">Tritrichomonas foetus</name>
    <dbReference type="NCBI Taxonomy" id="1144522"/>
    <lineage>
        <taxon>Eukaryota</taxon>
        <taxon>Metamonada</taxon>
        <taxon>Parabasalia</taxon>
        <taxon>Tritrichomonadida</taxon>
        <taxon>Tritrichomonadidae</taxon>
        <taxon>Tritrichomonas</taxon>
    </lineage>
</organism>
<dbReference type="VEuPathDB" id="TrichDB:TRFO_38974"/>
<dbReference type="GeneID" id="94847067"/>
<evidence type="ECO:0000256" key="1">
    <source>
        <dbReference type="SAM" id="Phobius"/>
    </source>
</evidence>
<dbReference type="OrthoDB" id="10511618at2759"/>
<proteinExistence type="predicted"/>
<reference evidence="2" key="1">
    <citation type="submission" date="2016-10" db="EMBL/GenBank/DDBJ databases">
        <authorList>
            <person name="Benchimol M."/>
            <person name="Almeida L.G."/>
            <person name="Vasconcelos A.T."/>
            <person name="Perreira-Neves A."/>
            <person name="Rosa I.A."/>
            <person name="Tasca T."/>
            <person name="Bogo M.R."/>
            <person name="de Souza W."/>
        </authorList>
    </citation>
    <scope>NUCLEOTIDE SEQUENCE [LARGE SCALE GENOMIC DNA]</scope>
    <source>
        <strain evidence="2">K</strain>
    </source>
</reference>